<feature type="compositionally biased region" description="Low complexity" evidence="1">
    <location>
        <begin position="1"/>
        <end position="10"/>
    </location>
</feature>
<dbReference type="GO" id="GO:0070987">
    <property type="term" value="P:error-free translesion synthesis"/>
    <property type="evidence" value="ECO:0007669"/>
    <property type="project" value="UniProtKB-ARBA"/>
</dbReference>
<dbReference type="Gene3D" id="3.30.70.270">
    <property type="match status" value="1"/>
</dbReference>
<dbReference type="InterPro" id="IPR001126">
    <property type="entry name" value="UmuC"/>
</dbReference>
<evidence type="ECO:0000313" key="3">
    <source>
        <dbReference type="EMBL" id="EUC30476.1"/>
    </source>
</evidence>
<dbReference type="PANTHER" id="PTHR46404:SF1">
    <property type="entry name" value="DNA POLYMERASE IOTA"/>
    <property type="match status" value="1"/>
</dbReference>
<dbReference type="PANTHER" id="PTHR46404">
    <property type="entry name" value="DNA POLYMERASE IOTA"/>
    <property type="match status" value="1"/>
</dbReference>
<feature type="region of interest" description="Disordered" evidence="1">
    <location>
        <begin position="415"/>
        <end position="443"/>
    </location>
</feature>
<evidence type="ECO:0000313" key="4">
    <source>
        <dbReference type="Proteomes" id="UP000053841"/>
    </source>
</evidence>
<dbReference type="AlphaFoldDB" id="W6YGP5"/>
<reference evidence="3 4" key="1">
    <citation type="journal article" date="2013" name="PLoS Genet.">
        <title>Comparative genome structure, secondary metabolite, and effector coding capacity across Cochliobolus pathogens.</title>
        <authorList>
            <person name="Condon B.J."/>
            <person name="Leng Y."/>
            <person name="Wu D."/>
            <person name="Bushley K.E."/>
            <person name="Ohm R.A."/>
            <person name="Otillar R."/>
            <person name="Martin J."/>
            <person name="Schackwitz W."/>
            <person name="Grimwood J."/>
            <person name="MohdZainudin N."/>
            <person name="Xue C."/>
            <person name="Wang R."/>
            <person name="Manning V.A."/>
            <person name="Dhillon B."/>
            <person name="Tu Z.J."/>
            <person name="Steffenson B.J."/>
            <person name="Salamov A."/>
            <person name="Sun H."/>
            <person name="Lowry S."/>
            <person name="LaButti K."/>
            <person name="Han J."/>
            <person name="Copeland A."/>
            <person name="Lindquist E."/>
            <person name="Barry K."/>
            <person name="Schmutz J."/>
            <person name="Baker S.E."/>
            <person name="Ciuffetti L.M."/>
            <person name="Grigoriev I.V."/>
            <person name="Zhong S."/>
            <person name="Turgeon B.G."/>
        </authorList>
    </citation>
    <scope>NUCLEOTIDE SEQUENCE [LARGE SCALE GENOMIC DNA]</scope>
    <source>
        <strain evidence="3 4">26-R-13</strain>
    </source>
</reference>
<dbReference type="InterPro" id="IPR017961">
    <property type="entry name" value="DNA_pol_Y-fam_little_finger"/>
</dbReference>
<evidence type="ECO:0000259" key="2">
    <source>
        <dbReference type="PROSITE" id="PS50173"/>
    </source>
</evidence>
<gene>
    <name evidence="3" type="ORF">COCCADRAFT_103824</name>
</gene>
<dbReference type="FunFam" id="3.40.1170.60:FF:000006">
    <property type="entry name" value="DNA polymerase iota"/>
    <property type="match status" value="1"/>
</dbReference>
<dbReference type="PROSITE" id="PS50173">
    <property type="entry name" value="UMUC"/>
    <property type="match status" value="1"/>
</dbReference>
<evidence type="ECO:0000256" key="1">
    <source>
        <dbReference type="SAM" id="MobiDB-lite"/>
    </source>
</evidence>
<protein>
    <recommendedName>
        <fullName evidence="2">UmuC domain-containing protein</fullName>
    </recommendedName>
</protein>
<dbReference type="Proteomes" id="UP000053841">
    <property type="component" value="Unassembled WGS sequence"/>
</dbReference>
<feature type="compositionally biased region" description="Polar residues" evidence="1">
    <location>
        <begin position="537"/>
        <end position="552"/>
    </location>
</feature>
<feature type="region of interest" description="Disordered" evidence="1">
    <location>
        <begin position="1"/>
        <end position="21"/>
    </location>
</feature>
<accession>W6YGP5</accession>
<dbReference type="GO" id="GO:0003684">
    <property type="term" value="F:damaged DNA binding"/>
    <property type="evidence" value="ECO:0007669"/>
    <property type="project" value="InterPro"/>
</dbReference>
<dbReference type="EMBL" id="KI964699">
    <property type="protein sequence ID" value="EUC30476.1"/>
    <property type="molecule type" value="Genomic_DNA"/>
</dbReference>
<dbReference type="HOGENOM" id="CLU_022440_0_0_1"/>
<feature type="domain" description="UmuC" evidence="2">
    <location>
        <begin position="25"/>
        <end position="268"/>
    </location>
</feature>
<dbReference type="Pfam" id="PF11799">
    <property type="entry name" value="IMS_C"/>
    <property type="match status" value="1"/>
</dbReference>
<dbReference type="OrthoDB" id="447129at2759"/>
<dbReference type="RefSeq" id="XP_007715206.1">
    <property type="nucleotide sequence ID" value="XM_007717016.1"/>
</dbReference>
<name>W6YGP5_COCC2</name>
<organism evidence="3 4">
    <name type="scientific">Cochliobolus carbonum (strain 26-R-13)</name>
    <name type="common">Maize leaf spot fungus</name>
    <name type="synonym">Bipolaris zeicola</name>
    <dbReference type="NCBI Taxonomy" id="930089"/>
    <lineage>
        <taxon>Eukaryota</taxon>
        <taxon>Fungi</taxon>
        <taxon>Dikarya</taxon>
        <taxon>Ascomycota</taxon>
        <taxon>Pezizomycotina</taxon>
        <taxon>Dothideomycetes</taxon>
        <taxon>Pleosporomycetidae</taxon>
        <taxon>Pleosporales</taxon>
        <taxon>Pleosporineae</taxon>
        <taxon>Pleosporaceae</taxon>
        <taxon>Bipolaris</taxon>
    </lineage>
</organism>
<dbReference type="InterPro" id="IPR043128">
    <property type="entry name" value="Rev_trsase/Diguanyl_cyclase"/>
</dbReference>
<dbReference type="GO" id="GO:0003887">
    <property type="term" value="F:DNA-directed DNA polymerase activity"/>
    <property type="evidence" value="ECO:0007669"/>
    <property type="project" value="TreeGrafter"/>
</dbReference>
<dbReference type="GO" id="GO:0006281">
    <property type="term" value="P:DNA repair"/>
    <property type="evidence" value="ECO:0007669"/>
    <property type="project" value="InterPro"/>
</dbReference>
<keyword evidence="4" id="KW-1185">Reference proteome</keyword>
<proteinExistence type="predicted"/>
<dbReference type="SUPFAM" id="SSF56672">
    <property type="entry name" value="DNA/RNA polymerases"/>
    <property type="match status" value="1"/>
</dbReference>
<dbReference type="Gene3D" id="3.40.1170.60">
    <property type="match status" value="1"/>
</dbReference>
<dbReference type="Pfam" id="PF00817">
    <property type="entry name" value="IMS"/>
    <property type="match status" value="1"/>
</dbReference>
<dbReference type="GeneID" id="19142859"/>
<dbReference type="InterPro" id="IPR043502">
    <property type="entry name" value="DNA/RNA_pol_sf"/>
</dbReference>
<feature type="region of interest" description="Disordered" evidence="1">
    <location>
        <begin position="531"/>
        <end position="552"/>
    </location>
</feature>
<sequence length="626" mass="69497">MQPAAAVAASPGPPRNKTPQRQTTSIILHFDCFYASVFEHENPALKSVPLAVQQKQILVTCNYEARSRGLHKLQLIHDAQKACPDLVIVLGEDLTRFRDASKLLYAFLTSFSWNKRCQRLGFDEVFLDVTDMIEYNVSILNVNDLSNAFFCLAKHDPTVGFPYDATRLTGHLYPESVNDGLDPLLLRLALASHLAHHLRTRLESHMGYTATVGVSTNKLLSKLVGNTHKPNAQTTLVPPYVSNGDSKTLDNVTRFLDAHEVGKVPGIGFKTAQKLRAHVLQRQASFDTGLVYGATQEHVSVRDVRMYPAMGPEMLDRLLHGPGVPQGTGARIWGLLNGCDETKVEQARETPRQISIEDSYMRLTTLDAVVKELRVIAKRLIERMHMDLLDEVQDHVQDQDAPSVPLETAKRWLAHPKTIRLSTRPRPPQNPDGSRNRSSARISRSAPMPSFVFSLKDDIASVTEKLLCETLVPLFRRLHPDKGGWNLSLLNVAATNMADAASDKGGVGRDISKMFKHQDETLRQWRVEEPPAADMESVQNINTGDGSGLSPNMDVSSDKIAAAFGSEDVPTASQEVDTSAPDACEMQYESSTTDRDSFICSECGALMPLFAMGAHYRWHAQRWSEK</sequence>
<dbReference type="STRING" id="930089.W6YGP5"/>
<dbReference type="InterPro" id="IPR036775">
    <property type="entry name" value="DNA_pol_Y-fam_lit_finger_sf"/>
</dbReference>
<dbReference type="Gene3D" id="3.30.1490.100">
    <property type="entry name" value="DNA polymerase, Y-family, little finger domain"/>
    <property type="match status" value="1"/>
</dbReference>
<dbReference type="KEGG" id="bze:COCCADRAFT_103824"/>
<dbReference type="eggNOG" id="KOG2095">
    <property type="taxonomic scope" value="Eukaryota"/>
</dbReference>